<gene>
    <name evidence="1" type="ORF">OXD698_LOCUS46498</name>
</gene>
<organism evidence="1 2">
    <name type="scientific">Adineta steineri</name>
    <dbReference type="NCBI Taxonomy" id="433720"/>
    <lineage>
        <taxon>Eukaryota</taxon>
        <taxon>Metazoa</taxon>
        <taxon>Spiralia</taxon>
        <taxon>Gnathifera</taxon>
        <taxon>Rotifera</taxon>
        <taxon>Eurotatoria</taxon>
        <taxon>Bdelloidea</taxon>
        <taxon>Adinetida</taxon>
        <taxon>Adinetidae</taxon>
        <taxon>Adineta</taxon>
    </lineage>
</organism>
<dbReference type="EMBL" id="CAJOAZ010016789">
    <property type="protein sequence ID" value="CAF4308525.1"/>
    <property type="molecule type" value="Genomic_DNA"/>
</dbReference>
<comment type="caution">
    <text evidence="1">The sequence shown here is derived from an EMBL/GenBank/DDBJ whole genome shotgun (WGS) entry which is preliminary data.</text>
</comment>
<dbReference type="Proteomes" id="UP000663844">
    <property type="component" value="Unassembled WGS sequence"/>
</dbReference>
<feature type="non-terminal residue" evidence="1">
    <location>
        <position position="63"/>
    </location>
</feature>
<dbReference type="AlphaFoldDB" id="A0A820IJX5"/>
<evidence type="ECO:0000313" key="2">
    <source>
        <dbReference type="Proteomes" id="UP000663844"/>
    </source>
</evidence>
<reference evidence="1" key="1">
    <citation type="submission" date="2021-02" db="EMBL/GenBank/DDBJ databases">
        <authorList>
            <person name="Nowell W R."/>
        </authorList>
    </citation>
    <scope>NUCLEOTIDE SEQUENCE</scope>
</reference>
<name>A0A820IJX5_9BILA</name>
<protein>
    <submittedName>
        <fullName evidence="1">Uncharacterized protein</fullName>
    </submittedName>
</protein>
<evidence type="ECO:0000313" key="1">
    <source>
        <dbReference type="EMBL" id="CAF4308525.1"/>
    </source>
</evidence>
<accession>A0A820IJX5</accession>
<proteinExistence type="predicted"/>
<sequence length="63" mass="7352">MNFYYYKNKHQNQIKSSYSIVAIVHNDDIKEEITNDGEGIPLIARCAYESNFDIETIQRPALE</sequence>